<name>A0A6J5CWD1_9BURK</name>
<keyword evidence="2" id="KW-1185">Reference proteome</keyword>
<proteinExistence type="predicted"/>
<organism evidence="1 2">
    <name type="scientific">Paraburkholderia sediminicola</name>
    <dbReference type="NCBI Taxonomy" id="458836"/>
    <lineage>
        <taxon>Bacteria</taxon>
        <taxon>Pseudomonadati</taxon>
        <taxon>Pseudomonadota</taxon>
        <taxon>Betaproteobacteria</taxon>
        <taxon>Burkholderiales</taxon>
        <taxon>Burkholderiaceae</taxon>
        <taxon>Paraburkholderia</taxon>
    </lineage>
</organism>
<reference evidence="1 2" key="1">
    <citation type="submission" date="2020-04" db="EMBL/GenBank/DDBJ databases">
        <authorList>
            <person name="De Canck E."/>
        </authorList>
    </citation>
    <scope>NUCLEOTIDE SEQUENCE [LARGE SCALE GENOMIC DNA]</scope>
    <source>
        <strain evidence="1 2">LMG 24238</strain>
    </source>
</reference>
<dbReference type="EMBL" id="CADIKC010000022">
    <property type="protein sequence ID" value="CAB3745484.1"/>
    <property type="molecule type" value="Genomic_DNA"/>
</dbReference>
<sequence length="112" mass="12138">MALSTATGRVLPNAALRGSHCVCLHEAVRGHSLPFDMAANRDLTQLHQLEDELEVDAKEASAGELDGDEVVPDGSEASIYLTTREADLLIKTIRLVLKAHEFSRDARIMKGG</sequence>
<evidence type="ECO:0000313" key="1">
    <source>
        <dbReference type="EMBL" id="CAB3745484.1"/>
    </source>
</evidence>
<dbReference type="RefSeq" id="WP_175054970.1">
    <property type="nucleotide sequence ID" value="NZ_CADIKC010000022.1"/>
</dbReference>
<accession>A0A6J5CWD1</accession>
<dbReference type="Proteomes" id="UP000494255">
    <property type="component" value="Unassembled WGS sequence"/>
</dbReference>
<gene>
    <name evidence="1" type="ORF">LMG24238_07620</name>
</gene>
<dbReference type="GeneID" id="97046160"/>
<dbReference type="AlphaFoldDB" id="A0A6J5CWD1"/>
<evidence type="ECO:0000313" key="2">
    <source>
        <dbReference type="Proteomes" id="UP000494255"/>
    </source>
</evidence>
<protein>
    <submittedName>
        <fullName evidence="1">Uncharacterized protein</fullName>
    </submittedName>
</protein>